<feature type="compositionally biased region" description="Basic and acidic residues" evidence="1">
    <location>
        <begin position="278"/>
        <end position="294"/>
    </location>
</feature>
<feature type="compositionally biased region" description="Acidic residues" evidence="1">
    <location>
        <begin position="295"/>
        <end position="310"/>
    </location>
</feature>
<feature type="region of interest" description="Disordered" evidence="1">
    <location>
        <begin position="278"/>
        <end position="313"/>
    </location>
</feature>
<comment type="caution">
    <text evidence="3">The sequence shown here is derived from an EMBL/GenBank/DDBJ whole genome shotgun (WGS) entry which is preliminary data.</text>
</comment>
<feature type="compositionally biased region" description="Basic and acidic residues" evidence="1">
    <location>
        <begin position="460"/>
        <end position="469"/>
    </location>
</feature>
<protein>
    <recommendedName>
        <fullName evidence="2">DUF6697 domain-containing protein</fullName>
    </recommendedName>
</protein>
<organism evidence="3 4">
    <name type="scientific">Favolaschia claudopus</name>
    <dbReference type="NCBI Taxonomy" id="2862362"/>
    <lineage>
        <taxon>Eukaryota</taxon>
        <taxon>Fungi</taxon>
        <taxon>Dikarya</taxon>
        <taxon>Basidiomycota</taxon>
        <taxon>Agaricomycotina</taxon>
        <taxon>Agaricomycetes</taxon>
        <taxon>Agaricomycetidae</taxon>
        <taxon>Agaricales</taxon>
        <taxon>Marasmiineae</taxon>
        <taxon>Mycenaceae</taxon>
        <taxon>Favolaschia</taxon>
    </lineage>
</organism>
<name>A0AAW0DQX8_9AGAR</name>
<evidence type="ECO:0000259" key="2">
    <source>
        <dbReference type="Pfam" id="PF20411"/>
    </source>
</evidence>
<sequence>MQEESVIDFGPGADPEVSVVLKLDFSVPSLTSVKARAASDDCTVPSLDDTDRNACVSILDSATLDQVSGSRSTAGPPSDVRGRILARETPTVIVKAEPVDMDVDSPLDSTEVPERRPEKRRRIVMDGVDVPLVLSARAHADAERQALDKKWETMLRNPKVKKSEKTPKLSLDTVRARLRQHNISLEPYPVELKPDILEVTVTRDFMSSEYGGSPQGTCPDIAQKFFDRTGLDNFLYLRLDLNPECPQRPGAPGLIFNGRCAWMIEAELARAKIKLEVEEEEKQEKQSKEDRNQEPEDTEEKEEDDGEDKDAGEPPYILFARLDASVWHYQGQYLIANTGTLTVNEWKQQPPKVRRTWATELSKRPWGLEIRADIALRRRLGRRPTEAEVNLAINNKDPCLLTVTPDDITKAFNCGQAIISVETMECVGYLTELQRNIAERMPNFVPKTKSKSKLPNPKPLKRDPGHPEPSKVAGRKRKRVEVESDDEVDEDLNVESEDEDDDSEPELIYRHRGTRSRPIIL</sequence>
<feature type="compositionally biased region" description="Acidic residues" evidence="1">
    <location>
        <begin position="483"/>
        <end position="505"/>
    </location>
</feature>
<dbReference type="AlphaFoldDB" id="A0AAW0DQX8"/>
<dbReference type="Proteomes" id="UP001362999">
    <property type="component" value="Unassembled WGS sequence"/>
</dbReference>
<proteinExistence type="predicted"/>
<dbReference type="EMBL" id="JAWWNJ010000006">
    <property type="protein sequence ID" value="KAK7053773.1"/>
    <property type="molecule type" value="Genomic_DNA"/>
</dbReference>
<reference evidence="3 4" key="1">
    <citation type="journal article" date="2024" name="J Genomics">
        <title>Draft genome sequencing and assembly of Favolaschia claudopus CIRM-BRFM 2984 isolated from oak limbs.</title>
        <authorList>
            <person name="Navarro D."/>
            <person name="Drula E."/>
            <person name="Chaduli D."/>
            <person name="Cazenave R."/>
            <person name="Ahrendt S."/>
            <person name="Wang J."/>
            <person name="Lipzen A."/>
            <person name="Daum C."/>
            <person name="Barry K."/>
            <person name="Grigoriev I.V."/>
            <person name="Favel A."/>
            <person name="Rosso M.N."/>
            <person name="Martin F."/>
        </authorList>
    </citation>
    <scope>NUCLEOTIDE SEQUENCE [LARGE SCALE GENOMIC DNA]</scope>
    <source>
        <strain evidence="3 4">CIRM-BRFM 2984</strain>
    </source>
</reference>
<evidence type="ECO:0000313" key="4">
    <source>
        <dbReference type="Proteomes" id="UP001362999"/>
    </source>
</evidence>
<feature type="domain" description="DUF6697" evidence="2">
    <location>
        <begin position="200"/>
        <end position="439"/>
    </location>
</feature>
<feature type="region of interest" description="Disordered" evidence="1">
    <location>
        <begin position="441"/>
        <end position="521"/>
    </location>
</feature>
<keyword evidence="4" id="KW-1185">Reference proteome</keyword>
<evidence type="ECO:0000313" key="3">
    <source>
        <dbReference type="EMBL" id="KAK7053773.1"/>
    </source>
</evidence>
<gene>
    <name evidence="3" type="ORF">R3P38DRAFT_2500590</name>
</gene>
<accession>A0AAW0DQX8</accession>
<dbReference type="Pfam" id="PF20411">
    <property type="entry name" value="DUF6697"/>
    <property type="match status" value="1"/>
</dbReference>
<dbReference type="InterPro" id="IPR046520">
    <property type="entry name" value="DUF6697"/>
</dbReference>
<evidence type="ECO:0000256" key="1">
    <source>
        <dbReference type="SAM" id="MobiDB-lite"/>
    </source>
</evidence>